<proteinExistence type="predicted"/>
<evidence type="ECO:0000256" key="2">
    <source>
        <dbReference type="PROSITE-ProRule" id="PRU00176"/>
    </source>
</evidence>
<evidence type="ECO:0000259" key="4">
    <source>
        <dbReference type="PROSITE" id="PS50102"/>
    </source>
</evidence>
<evidence type="ECO:0000256" key="1">
    <source>
        <dbReference type="ARBA" id="ARBA00022884"/>
    </source>
</evidence>
<dbReference type="EMBL" id="FQNC01000018">
    <property type="protein sequence ID" value="SGY20929.1"/>
    <property type="molecule type" value="Genomic_DNA"/>
</dbReference>
<feature type="region of interest" description="Disordered" evidence="3">
    <location>
        <begin position="93"/>
        <end position="241"/>
    </location>
</feature>
<dbReference type="CDD" id="cd00590">
    <property type="entry name" value="RRM_SF"/>
    <property type="match status" value="1"/>
</dbReference>
<evidence type="ECO:0000313" key="6">
    <source>
        <dbReference type="Proteomes" id="UP000249464"/>
    </source>
</evidence>
<sequence length="345" mass="36750">MSAAPITEAIQANSAQEVGHKVFAGNLSFQTKDADLEQAFAVHGKVTEAQVIMRGQRSRGYGFVTFASETEATAAVAALDKSDLQGRQINVELAKPPTESTAGRATREAAQKATDKGLGEGEDAGEAQQGETKPKKRNARSKKGARRPRTDAETEEAGDAPLEGATGENGELVAGTDDTAASGERKRASRARKSKKNTTTTDGEATYATNEDGAANEGDSTRPARTPRRRGPPEGSPSKTLLFFSNLSFSTTDESLKEALKDYDVVSAVVIKRPYGPTAGRSKGFAFVDFKDEKSQQRALEEVQGRDIEGRNVSVKVAIQEEKKEEAAQAMPTDEGVAPAQEQEA</sequence>
<keyword evidence="6" id="KW-1185">Reference proteome</keyword>
<dbReference type="GO" id="GO:0003723">
    <property type="term" value="F:RNA binding"/>
    <property type="evidence" value="ECO:0007669"/>
    <property type="project" value="UniProtKB-UniRule"/>
</dbReference>
<accession>A0A2X0NZ11</accession>
<dbReference type="Gene3D" id="3.30.70.330">
    <property type="match status" value="2"/>
</dbReference>
<organism evidence="5 6">
    <name type="scientific">Microbotryum silenes-dioicae</name>
    <dbReference type="NCBI Taxonomy" id="796604"/>
    <lineage>
        <taxon>Eukaryota</taxon>
        <taxon>Fungi</taxon>
        <taxon>Dikarya</taxon>
        <taxon>Basidiomycota</taxon>
        <taxon>Pucciniomycotina</taxon>
        <taxon>Microbotryomycetes</taxon>
        <taxon>Microbotryales</taxon>
        <taxon>Microbotryaceae</taxon>
        <taxon>Microbotryum</taxon>
    </lineage>
</organism>
<keyword evidence="1 2" id="KW-0694">RNA-binding</keyword>
<evidence type="ECO:0000256" key="3">
    <source>
        <dbReference type="SAM" id="MobiDB-lite"/>
    </source>
</evidence>
<feature type="domain" description="RRM" evidence="4">
    <location>
        <begin position="20"/>
        <end position="96"/>
    </location>
</feature>
<dbReference type="PROSITE" id="PS50102">
    <property type="entry name" value="RRM"/>
    <property type="match status" value="2"/>
</dbReference>
<dbReference type="AlphaFoldDB" id="A0A2X0NZ11"/>
<dbReference type="SUPFAM" id="SSF54928">
    <property type="entry name" value="RNA-binding domain, RBD"/>
    <property type="match status" value="2"/>
</dbReference>
<dbReference type="InterPro" id="IPR012677">
    <property type="entry name" value="Nucleotide-bd_a/b_plait_sf"/>
</dbReference>
<evidence type="ECO:0000313" key="5">
    <source>
        <dbReference type="EMBL" id="SGY20929.1"/>
    </source>
</evidence>
<gene>
    <name evidence="5" type="primary">BQ5605_C016g08170</name>
    <name evidence="5" type="ORF">BQ5605_C016G08170</name>
</gene>
<reference evidence="5 6" key="1">
    <citation type="submission" date="2016-11" db="EMBL/GenBank/DDBJ databases">
        <authorList>
            <person name="Jaros S."/>
            <person name="Januszkiewicz K."/>
            <person name="Wedrychowicz H."/>
        </authorList>
    </citation>
    <scope>NUCLEOTIDE SEQUENCE [LARGE SCALE GENOMIC DNA]</scope>
</reference>
<dbReference type="Proteomes" id="UP000249464">
    <property type="component" value="Unassembled WGS sequence"/>
</dbReference>
<feature type="region of interest" description="Disordered" evidence="3">
    <location>
        <begin position="322"/>
        <end position="345"/>
    </location>
</feature>
<feature type="domain" description="RRM" evidence="4">
    <location>
        <begin position="240"/>
        <end position="320"/>
    </location>
</feature>
<name>A0A2X0NZ11_9BASI</name>
<dbReference type="InterPro" id="IPR035979">
    <property type="entry name" value="RBD_domain_sf"/>
</dbReference>
<dbReference type="PANTHER" id="PTHR48027">
    <property type="entry name" value="HETEROGENEOUS NUCLEAR RIBONUCLEOPROTEIN 87F-RELATED"/>
    <property type="match status" value="1"/>
</dbReference>
<protein>
    <submittedName>
        <fullName evidence="5">BQ5605_C016g08170 protein</fullName>
    </submittedName>
</protein>
<feature type="compositionally biased region" description="Low complexity" evidence="3">
    <location>
        <begin position="198"/>
        <end position="209"/>
    </location>
</feature>
<dbReference type="SMART" id="SM00360">
    <property type="entry name" value="RRM"/>
    <property type="match status" value="2"/>
</dbReference>
<dbReference type="STRING" id="796604.A0A2X0NZ11"/>
<feature type="compositionally biased region" description="Basic residues" evidence="3">
    <location>
        <begin position="134"/>
        <end position="147"/>
    </location>
</feature>
<dbReference type="InterPro" id="IPR052462">
    <property type="entry name" value="SLIRP/GR-RBP-like"/>
</dbReference>
<dbReference type="InterPro" id="IPR000504">
    <property type="entry name" value="RRM_dom"/>
</dbReference>
<dbReference type="Pfam" id="PF00076">
    <property type="entry name" value="RRM_1"/>
    <property type="match status" value="2"/>
</dbReference>
<feature type="compositionally biased region" description="Basic and acidic residues" evidence="3">
    <location>
        <begin position="105"/>
        <end position="119"/>
    </location>
</feature>
<feature type="compositionally biased region" description="Basic residues" evidence="3">
    <location>
        <begin position="187"/>
        <end position="196"/>
    </location>
</feature>